<keyword evidence="1" id="KW-0472">Membrane</keyword>
<feature type="transmembrane region" description="Helical" evidence="1">
    <location>
        <begin position="492"/>
        <end position="513"/>
    </location>
</feature>
<reference evidence="3" key="1">
    <citation type="submission" date="2016-10" db="EMBL/GenBank/DDBJ databases">
        <authorList>
            <person name="Benchimol M."/>
            <person name="Almeida L.G."/>
            <person name="Vasconcelos A.T."/>
            <person name="Perreira-Neves A."/>
            <person name="Rosa I.A."/>
            <person name="Tasca T."/>
            <person name="Bogo M.R."/>
            <person name="de Souza W."/>
        </authorList>
    </citation>
    <scope>NUCLEOTIDE SEQUENCE [LARGE SCALE GENOMIC DNA]</scope>
    <source>
        <strain evidence="3">K</strain>
    </source>
</reference>
<dbReference type="GeneID" id="94836896"/>
<evidence type="ECO:0008006" key="5">
    <source>
        <dbReference type="Google" id="ProtNLM"/>
    </source>
</evidence>
<dbReference type="Proteomes" id="UP000179807">
    <property type="component" value="Unassembled WGS sequence"/>
</dbReference>
<dbReference type="AlphaFoldDB" id="A0A1J4KD13"/>
<dbReference type="EMBL" id="MLAK01000642">
    <property type="protein sequence ID" value="OHT09313.1"/>
    <property type="molecule type" value="Genomic_DNA"/>
</dbReference>
<comment type="caution">
    <text evidence="3">The sequence shown here is derived from an EMBL/GenBank/DDBJ whole genome shotgun (WGS) entry which is preliminary data.</text>
</comment>
<proteinExistence type="predicted"/>
<keyword evidence="2" id="KW-0732">Signal</keyword>
<feature type="signal peptide" evidence="2">
    <location>
        <begin position="1"/>
        <end position="17"/>
    </location>
</feature>
<name>A0A1J4KD13_9EUKA</name>
<dbReference type="VEuPathDB" id="TrichDB:TRFO_21792"/>
<evidence type="ECO:0000256" key="2">
    <source>
        <dbReference type="SAM" id="SignalP"/>
    </source>
</evidence>
<keyword evidence="1" id="KW-0812">Transmembrane</keyword>
<organism evidence="3 4">
    <name type="scientific">Tritrichomonas foetus</name>
    <dbReference type="NCBI Taxonomy" id="1144522"/>
    <lineage>
        <taxon>Eukaryota</taxon>
        <taxon>Metamonada</taxon>
        <taxon>Parabasalia</taxon>
        <taxon>Tritrichomonadida</taxon>
        <taxon>Tritrichomonadidae</taxon>
        <taxon>Tritrichomonas</taxon>
    </lineage>
</organism>
<feature type="chain" id="PRO_5012927204" description="Right handed beta helix domain-containing protein" evidence="2">
    <location>
        <begin position="18"/>
        <end position="529"/>
    </location>
</feature>
<evidence type="ECO:0000313" key="3">
    <source>
        <dbReference type="EMBL" id="OHT09313.1"/>
    </source>
</evidence>
<dbReference type="RefSeq" id="XP_068362449.1">
    <property type="nucleotide sequence ID" value="XM_068502192.1"/>
</dbReference>
<gene>
    <name evidence="3" type="ORF">TRFO_21792</name>
</gene>
<sequence length="529" mass="59984">MISILFLFFYTYLKYDGAGTKCTSTDPCNYSTVLKHTNDFESHFVILDKKIKKREHLTAFRKLILAQKTGNSSFVGNTLINGSLSEYFSPAFLSLNNIDITLIGFNFTDFKFPVLHFRENILSQVINCSFTNFEGDKLLGFIIVGYSHVVFSNVSFNSILLSKSMLFSFSCSKIHLLKCYCQNIQITNSFEAIMMLSINSSVISKYSNFSSINSPLSNLFSMISYSNFYLFANSFTNITADFCFSLTSSSSLILESCNFKKNFGSLLIGHPTSNISAINTIFKKNVFPGFHYIILKNAKMSISLDCLFLKNTGLNMFCLKGSKTFLEMRFTEFTSNVISSEFFFMVMQAKLRIDDTNFINNFGYLTIFMICDQSTAYLKSATFQNIYSSVFLLAKYGKLKLSECSFVSDHIISSHFVKVSKSSFSFKNSTVKIESSTQLMIFDSAKVKLTSIIFSESKQKSLSGECVCTNCTFYKKDEFVSTKSLDFSIYKYIYLFFGAFLLLEVSFTIFLSFKESPKSSASSKQIKID</sequence>
<protein>
    <recommendedName>
        <fullName evidence="5">Right handed beta helix domain-containing protein</fullName>
    </recommendedName>
</protein>
<keyword evidence="4" id="KW-1185">Reference proteome</keyword>
<keyword evidence="1" id="KW-1133">Transmembrane helix</keyword>
<accession>A0A1J4KD13</accession>
<evidence type="ECO:0000313" key="4">
    <source>
        <dbReference type="Proteomes" id="UP000179807"/>
    </source>
</evidence>
<evidence type="ECO:0000256" key="1">
    <source>
        <dbReference type="SAM" id="Phobius"/>
    </source>
</evidence>